<evidence type="ECO:0000313" key="10">
    <source>
        <dbReference type="EMBL" id="WGH79320.1"/>
    </source>
</evidence>
<dbReference type="SUPFAM" id="SSF160240">
    <property type="entry name" value="Cation efflux protein cytoplasmic domain-like"/>
    <property type="match status" value="1"/>
</dbReference>
<evidence type="ECO:0000256" key="2">
    <source>
        <dbReference type="ARBA" id="ARBA00008114"/>
    </source>
</evidence>
<feature type="transmembrane region" description="Helical" evidence="7">
    <location>
        <begin position="58"/>
        <end position="76"/>
    </location>
</feature>
<sequence>MLALKALAWRLTGSVAFLSDALESLVNVATAGVTLLALRVAARPADARHNWGHHKAEMLAAVGVGVLIVLSALAILREAALALRDPAPLVAPWAGIMVNLGAGVLNAIWCAVLFRTAKAARSRALAADARHLLSDVMSSAGVAVGVVLVALTGFAVLDPILGTCVALVILWSGWGVVQASLGGLMDEAVSPAAQTRLRAVIAETGAEAVQAHDIRTRHAGAVSFMEFHLVVPGDWSVARAHALCDRIEAALHAAEPGVQVTIHVEPEEKAKTQPGAIDL</sequence>
<dbReference type="EMBL" id="CP122537">
    <property type="protein sequence ID" value="WGH79320.1"/>
    <property type="molecule type" value="Genomic_DNA"/>
</dbReference>
<dbReference type="NCBIfam" id="TIGR01297">
    <property type="entry name" value="CDF"/>
    <property type="match status" value="1"/>
</dbReference>
<gene>
    <name evidence="10" type="ORF">P8627_03380</name>
</gene>
<accession>A0ABY8LG44</accession>
<dbReference type="Gene3D" id="1.20.1510.10">
    <property type="entry name" value="Cation efflux protein transmembrane domain"/>
    <property type="match status" value="1"/>
</dbReference>
<dbReference type="SUPFAM" id="SSF161111">
    <property type="entry name" value="Cation efflux protein transmembrane domain-like"/>
    <property type="match status" value="1"/>
</dbReference>
<feature type="transmembrane region" description="Helical" evidence="7">
    <location>
        <begin position="15"/>
        <end position="38"/>
    </location>
</feature>
<evidence type="ECO:0000256" key="1">
    <source>
        <dbReference type="ARBA" id="ARBA00004141"/>
    </source>
</evidence>
<organism evidence="10 11">
    <name type="scientific">Jannaschia ovalis</name>
    <dbReference type="NCBI Taxonomy" id="3038773"/>
    <lineage>
        <taxon>Bacteria</taxon>
        <taxon>Pseudomonadati</taxon>
        <taxon>Pseudomonadota</taxon>
        <taxon>Alphaproteobacteria</taxon>
        <taxon>Rhodobacterales</taxon>
        <taxon>Roseobacteraceae</taxon>
        <taxon>Jannaschia</taxon>
    </lineage>
</organism>
<dbReference type="Gene3D" id="3.30.70.1350">
    <property type="entry name" value="Cation efflux protein, cytoplasmic domain"/>
    <property type="match status" value="1"/>
</dbReference>
<evidence type="ECO:0000259" key="8">
    <source>
        <dbReference type="Pfam" id="PF01545"/>
    </source>
</evidence>
<evidence type="ECO:0000313" key="11">
    <source>
        <dbReference type="Proteomes" id="UP001243420"/>
    </source>
</evidence>
<evidence type="ECO:0000259" key="9">
    <source>
        <dbReference type="Pfam" id="PF16916"/>
    </source>
</evidence>
<dbReference type="InterPro" id="IPR036837">
    <property type="entry name" value="Cation_efflux_CTD_sf"/>
</dbReference>
<comment type="subcellular location">
    <subcellularLocation>
        <location evidence="1">Membrane</location>
        <topology evidence="1">Multi-pass membrane protein</topology>
    </subcellularLocation>
</comment>
<dbReference type="PANTHER" id="PTHR43840">
    <property type="entry name" value="MITOCHONDRIAL METAL TRANSPORTER 1-RELATED"/>
    <property type="match status" value="1"/>
</dbReference>
<feature type="transmembrane region" description="Helical" evidence="7">
    <location>
        <begin position="160"/>
        <end position="177"/>
    </location>
</feature>
<keyword evidence="3" id="KW-0813">Transport</keyword>
<proteinExistence type="inferred from homology"/>
<dbReference type="Pfam" id="PF16916">
    <property type="entry name" value="ZT_dimer"/>
    <property type="match status" value="1"/>
</dbReference>
<feature type="domain" description="Cation efflux protein transmembrane" evidence="8">
    <location>
        <begin position="2"/>
        <end position="185"/>
    </location>
</feature>
<dbReference type="PANTHER" id="PTHR43840:SF15">
    <property type="entry name" value="MITOCHONDRIAL METAL TRANSPORTER 1-RELATED"/>
    <property type="match status" value="1"/>
</dbReference>
<evidence type="ECO:0000256" key="6">
    <source>
        <dbReference type="ARBA" id="ARBA00023136"/>
    </source>
</evidence>
<feature type="transmembrane region" description="Helical" evidence="7">
    <location>
        <begin position="135"/>
        <end position="154"/>
    </location>
</feature>
<dbReference type="RefSeq" id="WP_279966157.1">
    <property type="nucleotide sequence ID" value="NZ_CP122537.1"/>
</dbReference>
<reference evidence="10 11" key="1">
    <citation type="submission" date="2023-04" db="EMBL/GenBank/DDBJ databases">
        <title>Jannaschia ovalis sp. nov., a marine bacterium isolated from sea tidal flat.</title>
        <authorList>
            <person name="Kwon D.Y."/>
            <person name="Kim J.-J."/>
        </authorList>
    </citation>
    <scope>NUCLEOTIDE SEQUENCE [LARGE SCALE GENOMIC DNA]</scope>
    <source>
        <strain evidence="10 11">GRR-S6-38</strain>
    </source>
</reference>
<evidence type="ECO:0000256" key="5">
    <source>
        <dbReference type="ARBA" id="ARBA00022989"/>
    </source>
</evidence>
<evidence type="ECO:0000256" key="7">
    <source>
        <dbReference type="SAM" id="Phobius"/>
    </source>
</evidence>
<feature type="domain" description="Cation efflux protein cytoplasmic" evidence="9">
    <location>
        <begin position="194"/>
        <end position="267"/>
    </location>
</feature>
<evidence type="ECO:0000256" key="3">
    <source>
        <dbReference type="ARBA" id="ARBA00022448"/>
    </source>
</evidence>
<protein>
    <submittedName>
        <fullName evidence="10">Cation diffusion facilitator family transporter</fullName>
    </submittedName>
</protein>
<keyword evidence="4 7" id="KW-0812">Transmembrane</keyword>
<keyword evidence="6 7" id="KW-0472">Membrane</keyword>
<feature type="transmembrane region" description="Helical" evidence="7">
    <location>
        <begin position="96"/>
        <end position="114"/>
    </location>
</feature>
<dbReference type="InterPro" id="IPR002524">
    <property type="entry name" value="Cation_efflux"/>
</dbReference>
<dbReference type="Pfam" id="PF01545">
    <property type="entry name" value="Cation_efflux"/>
    <property type="match status" value="1"/>
</dbReference>
<dbReference type="InterPro" id="IPR027470">
    <property type="entry name" value="Cation_efflux_CTD"/>
</dbReference>
<dbReference type="InterPro" id="IPR058533">
    <property type="entry name" value="Cation_efflux_TM"/>
</dbReference>
<evidence type="ECO:0000256" key="4">
    <source>
        <dbReference type="ARBA" id="ARBA00022692"/>
    </source>
</evidence>
<comment type="similarity">
    <text evidence="2">Belongs to the cation diffusion facilitator (CDF) transporter (TC 2.A.4) family.</text>
</comment>
<dbReference type="InterPro" id="IPR027469">
    <property type="entry name" value="Cation_efflux_TMD_sf"/>
</dbReference>
<keyword evidence="11" id="KW-1185">Reference proteome</keyword>
<keyword evidence="5 7" id="KW-1133">Transmembrane helix</keyword>
<dbReference type="InterPro" id="IPR050291">
    <property type="entry name" value="CDF_Transporter"/>
</dbReference>
<name>A0ABY8LG44_9RHOB</name>
<dbReference type="Proteomes" id="UP001243420">
    <property type="component" value="Chromosome"/>
</dbReference>